<comment type="caution">
    <text evidence="2">The sequence shown here is derived from an EMBL/GenBank/DDBJ whole genome shotgun (WGS) entry which is preliminary data.</text>
</comment>
<evidence type="ECO:0000313" key="3">
    <source>
        <dbReference type="Proteomes" id="UP000245119"/>
    </source>
</evidence>
<keyword evidence="3" id="KW-1185">Reference proteome</keyword>
<organism evidence="2 3">
    <name type="scientific">Pomacea canaliculata</name>
    <name type="common">Golden apple snail</name>
    <dbReference type="NCBI Taxonomy" id="400727"/>
    <lineage>
        <taxon>Eukaryota</taxon>
        <taxon>Metazoa</taxon>
        <taxon>Spiralia</taxon>
        <taxon>Lophotrochozoa</taxon>
        <taxon>Mollusca</taxon>
        <taxon>Gastropoda</taxon>
        <taxon>Caenogastropoda</taxon>
        <taxon>Architaenioglossa</taxon>
        <taxon>Ampullarioidea</taxon>
        <taxon>Ampullariidae</taxon>
        <taxon>Pomacea</taxon>
    </lineage>
</organism>
<dbReference type="OrthoDB" id="6160218at2759"/>
<dbReference type="EMBL" id="PZQS01000006">
    <property type="protein sequence ID" value="PVD28629.1"/>
    <property type="molecule type" value="Genomic_DNA"/>
</dbReference>
<accession>A0A2T7P5C7</accession>
<evidence type="ECO:0000256" key="1">
    <source>
        <dbReference type="SAM" id="MobiDB-lite"/>
    </source>
</evidence>
<protein>
    <submittedName>
        <fullName evidence="2">Uncharacterized protein</fullName>
    </submittedName>
</protein>
<evidence type="ECO:0000313" key="2">
    <source>
        <dbReference type="EMBL" id="PVD28629.1"/>
    </source>
</evidence>
<feature type="region of interest" description="Disordered" evidence="1">
    <location>
        <begin position="253"/>
        <end position="272"/>
    </location>
</feature>
<name>A0A2T7P5C7_POMCA</name>
<dbReference type="Proteomes" id="UP000245119">
    <property type="component" value="Linkage Group LG6"/>
</dbReference>
<proteinExistence type="predicted"/>
<gene>
    <name evidence="2" type="ORF">C0Q70_11223</name>
</gene>
<reference evidence="2 3" key="1">
    <citation type="submission" date="2018-04" db="EMBL/GenBank/DDBJ databases">
        <title>The genome of golden apple snail Pomacea canaliculata provides insight into stress tolerance and invasive adaptation.</title>
        <authorList>
            <person name="Liu C."/>
            <person name="Liu B."/>
            <person name="Ren Y."/>
            <person name="Zhang Y."/>
            <person name="Wang H."/>
            <person name="Li S."/>
            <person name="Jiang F."/>
            <person name="Yin L."/>
            <person name="Zhang G."/>
            <person name="Qian W."/>
            <person name="Fan W."/>
        </authorList>
    </citation>
    <scope>NUCLEOTIDE SEQUENCE [LARGE SCALE GENOMIC DNA]</scope>
    <source>
        <strain evidence="2">SZHN2017</strain>
        <tissue evidence="2">Muscle</tissue>
    </source>
</reference>
<sequence>MTLLTSVVKEIVPQHLTNQAFESQMSTNLADKVTHPLVIEAVVRAMYNLHEQCGIPFPENPTETIGEQLSRLAVREVRGLETILTVNGKIIPQSEIKVPSFVHKQEDSPKACIVYIEADADETHRKDFLNDLAAAMGPCQSFVIPSAGTYIPVSCHCYLDNSFYRFKDGEHVGFEVYDPCVEVDDPEETTPTYIFGVIRHEASGGGQEESNLLTKKYLVDLGSERGLSEISATRLYKFIRKVNIHGVQDVAVHSSSGTKLETPEPLRSLATS</sequence>
<dbReference type="AlphaFoldDB" id="A0A2T7P5C7"/>